<dbReference type="GO" id="GO:0070402">
    <property type="term" value="F:NADPH binding"/>
    <property type="evidence" value="ECO:0007669"/>
    <property type="project" value="TreeGrafter"/>
</dbReference>
<dbReference type="AlphaFoldDB" id="A0A7K0DR09"/>
<keyword evidence="2 4" id="KW-0560">Oxidoreductase</keyword>
<dbReference type="GO" id="GO:0035925">
    <property type="term" value="F:mRNA 3'-UTR AU-rich region binding"/>
    <property type="evidence" value="ECO:0007669"/>
    <property type="project" value="TreeGrafter"/>
</dbReference>
<dbReference type="InterPro" id="IPR047618">
    <property type="entry name" value="QOR-like"/>
</dbReference>
<dbReference type="EC" id="1.6.5.5" evidence="4"/>
<evidence type="ECO:0000313" key="4">
    <source>
        <dbReference type="EMBL" id="MQY28018.1"/>
    </source>
</evidence>
<dbReference type="InterPro" id="IPR036291">
    <property type="entry name" value="NAD(P)-bd_dom_sf"/>
</dbReference>
<keyword evidence="5" id="KW-1185">Reference proteome</keyword>
<reference evidence="4 5" key="1">
    <citation type="submission" date="2019-10" db="EMBL/GenBank/DDBJ databases">
        <title>Nocardia macrotermitis sp. nov. and Nocardia aurantia sp. nov., isolated from the gut of fungus growing-termite Macrotermes natalensis.</title>
        <authorList>
            <person name="Benndorf R."/>
            <person name="Schwitalla J."/>
            <person name="Martin K."/>
            <person name="De Beer W."/>
            <person name="Kaster A.-K."/>
            <person name="Vollmers J."/>
            <person name="Poulsen M."/>
            <person name="Beemelmanns C."/>
        </authorList>
    </citation>
    <scope>NUCLEOTIDE SEQUENCE [LARGE SCALE GENOMIC DNA]</scope>
    <source>
        <strain evidence="4 5">RB56</strain>
    </source>
</reference>
<evidence type="ECO:0000259" key="3">
    <source>
        <dbReference type="SMART" id="SM00829"/>
    </source>
</evidence>
<protein>
    <submittedName>
        <fullName evidence="4">Quinone oxidoreductase 1</fullName>
        <ecNumber evidence="4">1.6.5.5</ecNumber>
    </submittedName>
</protein>
<dbReference type="FunFam" id="3.40.50.720:FF:000053">
    <property type="entry name" value="Quinone oxidoreductase 1"/>
    <property type="match status" value="1"/>
</dbReference>
<keyword evidence="1" id="KW-0521">NADP</keyword>
<accession>A0A7K0DR09</accession>
<dbReference type="OrthoDB" id="9805883at2"/>
<dbReference type="SUPFAM" id="SSF50129">
    <property type="entry name" value="GroES-like"/>
    <property type="match status" value="1"/>
</dbReference>
<dbReference type="GO" id="GO:0005829">
    <property type="term" value="C:cytosol"/>
    <property type="evidence" value="ECO:0007669"/>
    <property type="project" value="TreeGrafter"/>
</dbReference>
<dbReference type="SMART" id="SM00829">
    <property type="entry name" value="PKS_ER"/>
    <property type="match status" value="1"/>
</dbReference>
<feature type="domain" description="Enoyl reductase (ER)" evidence="3">
    <location>
        <begin position="10"/>
        <end position="317"/>
    </location>
</feature>
<dbReference type="SUPFAM" id="SSF51735">
    <property type="entry name" value="NAD(P)-binding Rossmann-fold domains"/>
    <property type="match status" value="1"/>
</dbReference>
<name>A0A7K0DR09_9NOCA</name>
<dbReference type="Pfam" id="PF08240">
    <property type="entry name" value="ADH_N"/>
    <property type="match status" value="1"/>
</dbReference>
<dbReference type="CDD" id="cd05286">
    <property type="entry name" value="QOR2"/>
    <property type="match status" value="1"/>
</dbReference>
<comment type="caution">
    <text evidence="4">The sequence shown here is derived from an EMBL/GenBank/DDBJ whole genome shotgun (WGS) entry which is preliminary data.</text>
</comment>
<sequence>MRAVVVTRPGGPEVLRYCRIPDPVPGPGEVLVRTEAIGVNFRDVYVRTGAYPAELPVPGLEGAGVVVDAGHGGEFAVGDRVAWSYGRAGYAELVAVPVAQCVLVPDGIDRTIAGGAILQGVTAHYLLESVYRPEPGEAILIHAGAGGMGQLLVQWAAARGARVITTVSTDEKEKAAWEAGAWQVLRYGAELAESVRELTGGEGVAAVYDGVGAATFEASLTSLRPRGMLVSFGSASGRVPPLDLQRLAELGSLSITRPLLPHFVHTHAEVLWRANAVFAAIADGTLRVRLGGTYPLADAARAHRDIESRATTGSLVLLPE</sequence>
<dbReference type="Pfam" id="PF00107">
    <property type="entry name" value="ADH_zinc_N"/>
    <property type="match status" value="1"/>
</dbReference>
<evidence type="ECO:0000256" key="2">
    <source>
        <dbReference type="ARBA" id="ARBA00023002"/>
    </source>
</evidence>
<evidence type="ECO:0000256" key="1">
    <source>
        <dbReference type="ARBA" id="ARBA00022857"/>
    </source>
</evidence>
<proteinExistence type="predicted"/>
<dbReference type="InterPro" id="IPR020843">
    <property type="entry name" value="ER"/>
</dbReference>
<evidence type="ECO:0000313" key="5">
    <source>
        <dbReference type="Proteomes" id="UP000431401"/>
    </source>
</evidence>
<dbReference type="Gene3D" id="3.90.180.10">
    <property type="entry name" value="Medium-chain alcohol dehydrogenases, catalytic domain"/>
    <property type="match status" value="1"/>
</dbReference>
<dbReference type="PANTHER" id="PTHR48106:SF13">
    <property type="entry name" value="QUINONE OXIDOREDUCTASE-RELATED"/>
    <property type="match status" value="1"/>
</dbReference>
<dbReference type="InterPro" id="IPR013154">
    <property type="entry name" value="ADH-like_N"/>
</dbReference>
<organism evidence="4 5">
    <name type="scientific">Nocardia aurantia</name>
    <dbReference type="NCBI Taxonomy" id="2585199"/>
    <lineage>
        <taxon>Bacteria</taxon>
        <taxon>Bacillati</taxon>
        <taxon>Actinomycetota</taxon>
        <taxon>Actinomycetes</taxon>
        <taxon>Mycobacteriales</taxon>
        <taxon>Nocardiaceae</taxon>
        <taxon>Nocardia</taxon>
    </lineage>
</organism>
<dbReference type="GO" id="GO:0003960">
    <property type="term" value="F:quinone reductase (NADPH) activity"/>
    <property type="evidence" value="ECO:0007669"/>
    <property type="project" value="UniProtKB-EC"/>
</dbReference>
<dbReference type="EMBL" id="WEGI01000007">
    <property type="protein sequence ID" value="MQY28018.1"/>
    <property type="molecule type" value="Genomic_DNA"/>
</dbReference>
<gene>
    <name evidence="4" type="primary">qorA_3</name>
    <name evidence="4" type="ORF">NRB56_36010</name>
</gene>
<dbReference type="RefSeq" id="WP_153343584.1">
    <property type="nucleotide sequence ID" value="NZ_WEGI01000007.1"/>
</dbReference>
<dbReference type="Gene3D" id="3.40.50.720">
    <property type="entry name" value="NAD(P)-binding Rossmann-like Domain"/>
    <property type="match status" value="1"/>
</dbReference>
<dbReference type="Proteomes" id="UP000431401">
    <property type="component" value="Unassembled WGS sequence"/>
</dbReference>
<dbReference type="PANTHER" id="PTHR48106">
    <property type="entry name" value="QUINONE OXIDOREDUCTASE PIG3-RELATED"/>
    <property type="match status" value="1"/>
</dbReference>
<dbReference type="InterPro" id="IPR013149">
    <property type="entry name" value="ADH-like_C"/>
</dbReference>
<dbReference type="InterPro" id="IPR011032">
    <property type="entry name" value="GroES-like_sf"/>
</dbReference>